<keyword evidence="5" id="KW-0456">Lyase</keyword>
<dbReference type="GO" id="GO:0006107">
    <property type="term" value="P:oxaloacetate metabolic process"/>
    <property type="evidence" value="ECO:0007669"/>
    <property type="project" value="TreeGrafter"/>
</dbReference>
<feature type="domain" description="HpcH/HpaI aldolase/citrate lyase" evidence="4">
    <location>
        <begin position="19"/>
        <end position="239"/>
    </location>
</feature>
<comment type="caution">
    <text evidence="5">The sequence shown here is derived from an EMBL/GenBank/DDBJ whole genome shotgun (WGS) entry which is preliminary data.</text>
</comment>
<dbReference type="InterPro" id="IPR015813">
    <property type="entry name" value="Pyrv/PenolPyrv_kinase-like_dom"/>
</dbReference>
<evidence type="ECO:0000256" key="2">
    <source>
        <dbReference type="ARBA" id="ARBA00022723"/>
    </source>
</evidence>
<dbReference type="InterPro" id="IPR005000">
    <property type="entry name" value="Aldolase/citrate-lyase_domain"/>
</dbReference>
<evidence type="ECO:0000313" key="5">
    <source>
        <dbReference type="EMBL" id="HHK68953.1"/>
    </source>
</evidence>
<name>A0A7C5QRY4_CALS0</name>
<evidence type="ECO:0000259" key="4">
    <source>
        <dbReference type="Pfam" id="PF03328"/>
    </source>
</evidence>
<dbReference type="InterPro" id="IPR011206">
    <property type="entry name" value="Citrate_lyase_beta/mcl1/mcl2"/>
</dbReference>
<dbReference type="PIRSF" id="PIRSF015582">
    <property type="entry name" value="Cit_lyase_B"/>
    <property type="match status" value="1"/>
</dbReference>
<dbReference type="PANTHER" id="PTHR32308:SF0">
    <property type="entry name" value="HPCH_HPAI ALDOLASE_CITRATE LYASE DOMAIN-CONTAINING PROTEIN"/>
    <property type="match status" value="1"/>
</dbReference>
<reference evidence="5" key="1">
    <citation type="journal article" date="2020" name="mSystems">
        <title>Genome- and Community-Level Interaction Insights into Carbon Utilization and Element Cycling Functions of Hydrothermarchaeota in Hydrothermal Sediment.</title>
        <authorList>
            <person name="Zhou Z."/>
            <person name="Liu Y."/>
            <person name="Xu W."/>
            <person name="Pan J."/>
            <person name="Luo Z.H."/>
            <person name="Li M."/>
        </authorList>
    </citation>
    <scope>NUCLEOTIDE SEQUENCE [LARGE SCALE GENOMIC DNA]</scope>
    <source>
        <strain evidence="5">SpSt-1056</strain>
    </source>
</reference>
<dbReference type="Pfam" id="PF03328">
    <property type="entry name" value="HpcH_HpaI"/>
    <property type="match status" value="1"/>
</dbReference>
<organism evidence="5">
    <name type="scientific">Caldiarchaeum subterraneum</name>
    <dbReference type="NCBI Taxonomy" id="311458"/>
    <lineage>
        <taxon>Archaea</taxon>
        <taxon>Nitrososphaerota</taxon>
        <taxon>Candidatus Caldarchaeales</taxon>
        <taxon>Candidatus Caldarchaeaceae</taxon>
        <taxon>Candidatus Caldarchaeum</taxon>
    </lineage>
</organism>
<dbReference type="EMBL" id="DRWN01000061">
    <property type="protein sequence ID" value="HHK68953.1"/>
    <property type="molecule type" value="Genomic_DNA"/>
</dbReference>
<protein>
    <submittedName>
        <fullName evidence="5">CoA ester lyase</fullName>
    </submittedName>
</protein>
<dbReference type="GO" id="GO:0016829">
    <property type="term" value="F:lyase activity"/>
    <property type="evidence" value="ECO:0007669"/>
    <property type="project" value="UniProtKB-KW"/>
</dbReference>
<dbReference type="InterPro" id="IPR040442">
    <property type="entry name" value="Pyrv_kinase-like_dom_sf"/>
</dbReference>
<keyword evidence="2" id="KW-0479">Metal-binding</keyword>
<evidence type="ECO:0000256" key="3">
    <source>
        <dbReference type="ARBA" id="ARBA00022842"/>
    </source>
</evidence>
<dbReference type="Gene3D" id="3.20.20.60">
    <property type="entry name" value="Phosphoenolpyruvate-binding domains"/>
    <property type="match status" value="1"/>
</dbReference>
<dbReference type="GO" id="GO:0000287">
    <property type="term" value="F:magnesium ion binding"/>
    <property type="evidence" value="ECO:0007669"/>
    <property type="project" value="TreeGrafter"/>
</dbReference>
<dbReference type="PANTHER" id="PTHR32308">
    <property type="entry name" value="LYASE BETA SUBUNIT, PUTATIVE (AFU_ORTHOLOGUE AFUA_4G13030)-RELATED"/>
    <property type="match status" value="1"/>
</dbReference>
<comment type="cofactor">
    <cofactor evidence="1">
        <name>Mg(2+)</name>
        <dbReference type="ChEBI" id="CHEBI:18420"/>
    </cofactor>
</comment>
<dbReference type="AlphaFoldDB" id="A0A7C5QRY4"/>
<evidence type="ECO:0000256" key="1">
    <source>
        <dbReference type="ARBA" id="ARBA00001946"/>
    </source>
</evidence>
<dbReference type="SUPFAM" id="SSF51621">
    <property type="entry name" value="Phosphoenolpyruvate/pyruvate domain"/>
    <property type="match status" value="1"/>
</dbReference>
<gene>
    <name evidence="5" type="ORF">ENM11_07370</name>
</gene>
<accession>A0A7C5QRY4</accession>
<sequence length="304" mass="33817">MPRRRLRRSELATPAVSVKMMRKGLLETAADEVFFDLEASVPDTHKDVARRNVVEVLKDVEKPRGKTVAFRINAVETKFWYDDLHHIISNVGPKIDCVIVPKVNSKNDIELVDKVLKVLEDENGIETPIGIEAIIETAEGLLRCGEIAFSSQRLESFIFGPGDYAASLGISSLVIGGHVEEYPGHIWYYPLFTIRNASAAAGLQAIDGPYALYTDMQGFEKSARISKSLGFEGKWAIHPSQIELCNRIYTPSREEVEKAKKIVEAYEKAVAEGLGAISVDGVMVDDATIKIAMRIFEMQKLLTY</sequence>
<keyword evidence="3" id="KW-0460">Magnesium</keyword>
<proteinExistence type="predicted"/>